<organism evidence="1 2">
    <name type="scientific">Mortierella isabellina</name>
    <name type="common">Filamentous fungus</name>
    <name type="synonym">Umbelopsis isabellina</name>
    <dbReference type="NCBI Taxonomy" id="91625"/>
    <lineage>
        <taxon>Eukaryota</taxon>
        <taxon>Fungi</taxon>
        <taxon>Fungi incertae sedis</taxon>
        <taxon>Mucoromycota</taxon>
        <taxon>Mucoromycotina</taxon>
        <taxon>Umbelopsidomycetes</taxon>
        <taxon>Umbelopsidales</taxon>
        <taxon>Umbelopsidaceae</taxon>
        <taxon>Umbelopsis</taxon>
    </lineage>
</organism>
<comment type="caution">
    <text evidence="1">The sequence shown here is derived from an EMBL/GenBank/DDBJ whole genome shotgun (WGS) entry which is preliminary data.</text>
</comment>
<dbReference type="OrthoDB" id="278212at2759"/>
<dbReference type="Proteomes" id="UP000654370">
    <property type="component" value="Unassembled WGS sequence"/>
</dbReference>
<gene>
    <name evidence="1" type="ORF">INT43_004809</name>
</gene>
<dbReference type="Gene3D" id="3.10.280.10">
    <property type="entry name" value="Mitochondrial glycoprotein"/>
    <property type="match status" value="1"/>
</dbReference>
<dbReference type="PANTHER" id="PTHR10826">
    <property type="entry name" value="COMPLEMENT COMPONENT 1"/>
    <property type="match status" value="1"/>
</dbReference>
<dbReference type="GO" id="GO:0042256">
    <property type="term" value="P:cytosolic ribosome assembly"/>
    <property type="evidence" value="ECO:0007669"/>
    <property type="project" value="TreeGrafter"/>
</dbReference>
<evidence type="ECO:0000313" key="1">
    <source>
        <dbReference type="EMBL" id="KAG2172268.1"/>
    </source>
</evidence>
<keyword evidence="2" id="KW-1185">Reference proteome</keyword>
<reference evidence="1" key="1">
    <citation type="submission" date="2020-12" db="EMBL/GenBank/DDBJ databases">
        <title>Metabolic potential, ecology and presence of endohyphal bacteria is reflected in genomic diversity of Mucoromycotina.</title>
        <authorList>
            <person name="Muszewska A."/>
            <person name="Okrasinska A."/>
            <person name="Steczkiewicz K."/>
            <person name="Drgas O."/>
            <person name="Orlowska M."/>
            <person name="Perlinska-Lenart U."/>
            <person name="Aleksandrzak-Piekarczyk T."/>
            <person name="Szatraj K."/>
            <person name="Zielenkiewicz U."/>
            <person name="Pilsyk S."/>
            <person name="Malc E."/>
            <person name="Mieczkowski P."/>
            <person name="Kruszewska J.S."/>
            <person name="Biernat P."/>
            <person name="Pawlowska J."/>
        </authorList>
    </citation>
    <scope>NUCLEOTIDE SEQUENCE</scope>
    <source>
        <strain evidence="1">WA0000067209</strain>
    </source>
</reference>
<protein>
    <submittedName>
        <fullName evidence="1">Uncharacterized protein</fullName>
    </submittedName>
</protein>
<dbReference type="InterPro" id="IPR036561">
    <property type="entry name" value="MAM33_sf"/>
</dbReference>
<dbReference type="InterPro" id="IPR003428">
    <property type="entry name" value="MAM33"/>
</dbReference>
<dbReference type="Pfam" id="PF02330">
    <property type="entry name" value="MAM33"/>
    <property type="match status" value="1"/>
</dbReference>
<dbReference type="EMBL" id="JAEPQZ010000017">
    <property type="protein sequence ID" value="KAG2172268.1"/>
    <property type="molecule type" value="Genomic_DNA"/>
</dbReference>
<dbReference type="SUPFAM" id="SSF54529">
    <property type="entry name" value="Mitochondrial glycoprotein MAM33-like"/>
    <property type="match status" value="1"/>
</dbReference>
<accession>A0A8H7U9Z6</accession>
<name>A0A8H7U9Z6_MORIS</name>
<sequence length="227" mass="25585">MTLISIVFYLTVDADITHAMDEELSYQSVEDFAGIEVPIRESLSKHQFELQDKEGAEEVLLTKQTDKEEIKVVFSVSSILDESADLDDVITTADDDKKTDETNTNGASALSLALRVAITKVSKKDKGTMAFDLIAKEDEVSLINIEYNQDRSFLLPESAYQSRRGSRRYLGPNCLALDVSLQQSFQSYLSNTGINQDVIKLIVDYAQYKRRKEYAAWLKNLGNFTDN</sequence>
<dbReference type="GO" id="GO:0005759">
    <property type="term" value="C:mitochondrial matrix"/>
    <property type="evidence" value="ECO:0007669"/>
    <property type="project" value="InterPro"/>
</dbReference>
<dbReference type="AlphaFoldDB" id="A0A8H7U9Z6"/>
<dbReference type="PANTHER" id="PTHR10826:SF1">
    <property type="entry name" value="COMPLEMENT COMPONENT 1 Q SUBCOMPONENT-BINDING PROTEIN, MITOCHONDRIAL"/>
    <property type="match status" value="1"/>
</dbReference>
<proteinExistence type="predicted"/>
<evidence type="ECO:0000313" key="2">
    <source>
        <dbReference type="Proteomes" id="UP000654370"/>
    </source>
</evidence>